<dbReference type="Proteomes" id="UP001642487">
    <property type="component" value="Chromosome 8"/>
</dbReference>
<evidence type="ECO:0000313" key="2">
    <source>
        <dbReference type="Proteomes" id="UP001642487"/>
    </source>
</evidence>
<evidence type="ECO:0000313" key="1">
    <source>
        <dbReference type="EMBL" id="CAK9327733.1"/>
    </source>
</evidence>
<reference evidence="1 2" key="1">
    <citation type="submission" date="2024-03" db="EMBL/GenBank/DDBJ databases">
        <authorList>
            <person name="Gkanogiannis A."/>
            <person name="Becerra Lopez-Lavalle L."/>
        </authorList>
    </citation>
    <scope>NUCLEOTIDE SEQUENCE [LARGE SCALE GENOMIC DNA]</scope>
</reference>
<sequence>MTLDAKLVNELNSMQIELPALLERVEILTMKLKLPVTPWRLFRVNIAPQQIKEPPSLSFFSSPIGPSVFLFSGGFFFSGEDPLTATVGSSYRRAVTRDPRSDDVWTTTLT</sequence>
<organism evidence="1 2">
    <name type="scientific">Citrullus colocynthis</name>
    <name type="common">colocynth</name>
    <dbReference type="NCBI Taxonomy" id="252529"/>
    <lineage>
        <taxon>Eukaryota</taxon>
        <taxon>Viridiplantae</taxon>
        <taxon>Streptophyta</taxon>
        <taxon>Embryophyta</taxon>
        <taxon>Tracheophyta</taxon>
        <taxon>Spermatophyta</taxon>
        <taxon>Magnoliopsida</taxon>
        <taxon>eudicotyledons</taxon>
        <taxon>Gunneridae</taxon>
        <taxon>Pentapetalae</taxon>
        <taxon>rosids</taxon>
        <taxon>fabids</taxon>
        <taxon>Cucurbitales</taxon>
        <taxon>Cucurbitaceae</taxon>
        <taxon>Benincaseae</taxon>
        <taxon>Citrullus</taxon>
    </lineage>
</organism>
<gene>
    <name evidence="1" type="ORF">CITCOLO1_LOCUS20121</name>
</gene>
<name>A0ABP0Z4L4_9ROSI</name>
<proteinExistence type="predicted"/>
<keyword evidence="2" id="KW-1185">Reference proteome</keyword>
<dbReference type="EMBL" id="OZ021742">
    <property type="protein sequence ID" value="CAK9327733.1"/>
    <property type="molecule type" value="Genomic_DNA"/>
</dbReference>
<protein>
    <submittedName>
        <fullName evidence="1">Uncharacterized protein</fullName>
    </submittedName>
</protein>
<accession>A0ABP0Z4L4</accession>